<sequence length="109" mass="12231">MESTTNHGLDFRQRVLEALSGFLCASHFVIPKSPFGSTILDQRGFASTEIRIWAHCVRHDISEHALKSSAELLMVFIAIQDPRDAKFKDINKQMAGCIVLLCCVARQEI</sequence>
<dbReference type="RefSeq" id="XP_043034024.1">
    <property type="nucleotide sequence ID" value="XM_043187429.1"/>
</dbReference>
<evidence type="ECO:0000313" key="2">
    <source>
        <dbReference type="Proteomes" id="UP000812287"/>
    </source>
</evidence>
<proteinExistence type="predicted"/>
<accession>A0A9P8AMA2</accession>
<protein>
    <submittedName>
        <fullName evidence="1">Uncharacterized protein</fullName>
    </submittedName>
</protein>
<reference evidence="1" key="1">
    <citation type="submission" date="2020-11" db="EMBL/GenBank/DDBJ databases">
        <title>Adaptations for nitrogen fixation in a non-lichenized fungal sporocarp promotes dispersal by wood-feeding termites.</title>
        <authorList>
            <consortium name="DOE Joint Genome Institute"/>
            <person name="Koch R.A."/>
            <person name="Yoon G."/>
            <person name="Arayal U."/>
            <person name="Lail K."/>
            <person name="Amirebrahimi M."/>
            <person name="Labutti K."/>
            <person name="Lipzen A."/>
            <person name="Riley R."/>
            <person name="Barry K."/>
            <person name="Henrissat B."/>
            <person name="Grigoriev I.V."/>
            <person name="Herr J.R."/>
            <person name="Aime M.C."/>
        </authorList>
    </citation>
    <scope>NUCLEOTIDE SEQUENCE</scope>
    <source>
        <strain evidence="1">MCA 3950</strain>
    </source>
</reference>
<dbReference type="GeneID" id="66109726"/>
<organism evidence="1 2">
    <name type="scientific">Guyanagaster necrorhizus</name>
    <dbReference type="NCBI Taxonomy" id="856835"/>
    <lineage>
        <taxon>Eukaryota</taxon>
        <taxon>Fungi</taxon>
        <taxon>Dikarya</taxon>
        <taxon>Basidiomycota</taxon>
        <taxon>Agaricomycotina</taxon>
        <taxon>Agaricomycetes</taxon>
        <taxon>Agaricomycetidae</taxon>
        <taxon>Agaricales</taxon>
        <taxon>Marasmiineae</taxon>
        <taxon>Physalacriaceae</taxon>
        <taxon>Guyanagaster</taxon>
    </lineage>
</organism>
<gene>
    <name evidence="1" type="ORF">BT62DRAFT_937923</name>
</gene>
<evidence type="ECO:0000313" key="1">
    <source>
        <dbReference type="EMBL" id="KAG7440524.1"/>
    </source>
</evidence>
<dbReference type="EMBL" id="MU250570">
    <property type="protein sequence ID" value="KAG7440524.1"/>
    <property type="molecule type" value="Genomic_DNA"/>
</dbReference>
<keyword evidence="2" id="KW-1185">Reference proteome</keyword>
<name>A0A9P8AMA2_9AGAR</name>
<dbReference type="AlphaFoldDB" id="A0A9P8AMA2"/>
<comment type="caution">
    <text evidence="1">The sequence shown here is derived from an EMBL/GenBank/DDBJ whole genome shotgun (WGS) entry which is preliminary data.</text>
</comment>
<dbReference type="Proteomes" id="UP000812287">
    <property type="component" value="Unassembled WGS sequence"/>
</dbReference>